<proteinExistence type="predicted"/>
<gene>
    <name evidence="3" type="ORF">JXQ802_LOCUS22607</name>
    <name evidence="2" type="ORF">PYM288_LOCUS15059</name>
</gene>
<name>A0A814TXG2_9BILA</name>
<reference evidence="3" key="1">
    <citation type="submission" date="2021-02" db="EMBL/GenBank/DDBJ databases">
        <authorList>
            <person name="Nowell W R."/>
        </authorList>
    </citation>
    <scope>NUCLEOTIDE SEQUENCE</scope>
</reference>
<evidence type="ECO:0000313" key="3">
    <source>
        <dbReference type="EMBL" id="CAF1167559.1"/>
    </source>
</evidence>
<protein>
    <submittedName>
        <fullName evidence="3">Uncharacterized protein</fullName>
    </submittedName>
</protein>
<feature type="compositionally biased region" description="Basic residues" evidence="1">
    <location>
        <begin position="20"/>
        <end position="33"/>
    </location>
</feature>
<dbReference type="Proteomes" id="UP000663870">
    <property type="component" value="Unassembled WGS sequence"/>
</dbReference>
<sequence>MQNIKISSNHSSSLSSLASNHHKSTSKNRKSRLKVPAQSEYEYVGRIVTHERPMFRKSNLFYKNHIPSSHIIKKHRSIKPHYQEIYEDDLTSSDEDIEDLCRSLGKIRINDRHIREIYKLPTPPPQVKRVFHRLRSPEPKLIERIYVRRPTPEIIENIVEVPPEKVRIINRKKYLRQSKPITRTKLVHLRPHHHQQQIEEQPQSYIPFDQCLQQPTAFTYTLQQNPHPVSYYEPIIPLHSTFNPSILQSTSYTHQLPQIVPLDLPYGYSYY</sequence>
<feature type="compositionally biased region" description="Low complexity" evidence="1">
    <location>
        <begin position="1"/>
        <end position="19"/>
    </location>
</feature>
<dbReference type="EMBL" id="CAJNOH010000350">
    <property type="protein sequence ID" value="CAF1010086.1"/>
    <property type="molecule type" value="Genomic_DNA"/>
</dbReference>
<feature type="region of interest" description="Disordered" evidence="1">
    <location>
        <begin position="1"/>
        <end position="35"/>
    </location>
</feature>
<dbReference type="Proteomes" id="UP000663854">
    <property type="component" value="Unassembled WGS sequence"/>
</dbReference>
<evidence type="ECO:0000256" key="1">
    <source>
        <dbReference type="SAM" id="MobiDB-lite"/>
    </source>
</evidence>
<dbReference type="EMBL" id="CAJNOL010000689">
    <property type="protein sequence ID" value="CAF1167559.1"/>
    <property type="molecule type" value="Genomic_DNA"/>
</dbReference>
<evidence type="ECO:0000313" key="4">
    <source>
        <dbReference type="Proteomes" id="UP000663870"/>
    </source>
</evidence>
<accession>A0A814TXG2</accession>
<comment type="caution">
    <text evidence="3">The sequence shown here is derived from an EMBL/GenBank/DDBJ whole genome shotgun (WGS) entry which is preliminary data.</text>
</comment>
<dbReference type="AlphaFoldDB" id="A0A814TXG2"/>
<keyword evidence="4" id="KW-1185">Reference proteome</keyword>
<evidence type="ECO:0000313" key="2">
    <source>
        <dbReference type="EMBL" id="CAF1010086.1"/>
    </source>
</evidence>
<organism evidence="3 4">
    <name type="scientific">Rotaria sordida</name>
    <dbReference type="NCBI Taxonomy" id="392033"/>
    <lineage>
        <taxon>Eukaryota</taxon>
        <taxon>Metazoa</taxon>
        <taxon>Spiralia</taxon>
        <taxon>Gnathifera</taxon>
        <taxon>Rotifera</taxon>
        <taxon>Eurotatoria</taxon>
        <taxon>Bdelloidea</taxon>
        <taxon>Philodinida</taxon>
        <taxon>Philodinidae</taxon>
        <taxon>Rotaria</taxon>
    </lineage>
</organism>